<dbReference type="AlphaFoldDB" id="A0A8S0R5M9"/>
<proteinExistence type="predicted"/>
<protein>
    <recommendedName>
        <fullName evidence="5">Agenet domain-containing protein</fullName>
    </recommendedName>
</protein>
<keyword evidence="2" id="KW-0341">Growth regulation</keyword>
<evidence type="ECO:0000256" key="1">
    <source>
        <dbReference type="ARBA" id="ARBA00022448"/>
    </source>
</evidence>
<dbReference type="Pfam" id="PF05266">
    <property type="entry name" value="DUF724"/>
    <property type="match status" value="1"/>
</dbReference>
<dbReference type="OrthoDB" id="687110at2759"/>
<evidence type="ECO:0000256" key="2">
    <source>
        <dbReference type="ARBA" id="ARBA00022604"/>
    </source>
</evidence>
<feature type="coiled-coil region" evidence="3">
    <location>
        <begin position="625"/>
        <end position="715"/>
    </location>
</feature>
<reference evidence="6 7" key="1">
    <citation type="submission" date="2019-12" db="EMBL/GenBank/DDBJ databases">
        <authorList>
            <person name="Alioto T."/>
            <person name="Alioto T."/>
            <person name="Gomez Garrido J."/>
        </authorList>
    </citation>
    <scope>NUCLEOTIDE SEQUENCE [LARGE SCALE GENOMIC DNA]</scope>
</reference>
<evidence type="ECO:0000259" key="5">
    <source>
        <dbReference type="SMART" id="SM00743"/>
    </source>
</evidence>
<keyword evidence="3" id="KW-0175">Coiled coil</keyword>
<keyword evidence="1" id="KW-0813">Transport</keyword>
<comment type="caution">
    <text evidence="6">The sequence shown here is derived from an EMBL/GenBank/DDBJ whole genome shotgun (WGS) entry which is preliminary data.</text>
</comment>
<dbReference type="InterPro" id="IPR008395">
    <property type="entry name" value="Agenet-like_dom"/>
</dbReference>
<organism evidence="6 7">
    <name type="scientific">Olea europaea subsp. europaea</name>
    <dbReference type="NCBI Taxonomy" id="158383"/>
    <lineage>
        <taxon>Eukaryota</taxon>
        <taxon>Viridiplantae</taxon>
        <taxon>Streptophyta</taxon>
        <taxon>Embryophyta</taxon>
        <taxon>Tracheophyta</taxon>
        <taxon>Spermatophyta</taxon>
        <taxon>Magnoliopsida</taxon>
        <taxon>eudicotyledons</taxon>
        <taxon>Gunneridae</taxon>
        <taxon>Pentapetalae</taxon>
        <taxon>asterids</taxon>
        <taxon>lamiids</taxon>
        <taxon>Lamiales</taxon>
        <taxon>Oleaceae</taxon>
        <taxon>Oleeae</taxon>
        <taxon>Olea</taxon>
    </lineage>
</organism>
<dbReference type="SMART" id="SM00743">
    <property type="entry name" value="Agenet"/>
    <property type="match status" value="2"/>
</dbReference>
<dbReference type="Gramene" id="OE9A108661T5">
    <property type="protein sequence ID" value="OE9A108661C5"/>
    <property type="gene ID" value="OE9A108661"/>
</dbReference>
<dbReference type="InterPro" id="IPR007930">
    <property type="entry name" value="DUF724"/>
</dbReference>
<feature type="compositionally biased region" description="Polar residues" evidence="4">
    <location>
        <begin position="182"/>
        <end position="207"/>
    </location>
</feature>
<evidence type="ECO:0000313" key="6">
    <source>
        <dbReference type="EMBL" id="CAA2974418.1"/>
    </source>
</evidence>
<dbReference type="CDD" id="cd20406">
    <property type="entry name" value="Tudor_Agenet_AtDUF_rpt2_4"/>
    <property type="match status" value="1"/>
</dbReference>
<evidence type="ECO:0000256" key="4">
    <source>
        <dbReference type="SAM" id="MobiDB-lite"/>
    </source>
</evidence>
<feature type="region of interest" description="Disordered" evidence="4">
    <location>
        <begin position="166"/>
        <end position="222"/>
    </location>
</feature>
<accession>A0A8S0R5M9</accession>
<dbReference type="EMBL" id="CACTIH010002172">
    <property type="protein sequence ID" value="CAA2974418.1"/>
    <property type="molecule type" value="Genomic_DNA"/>
</dbReference>
<name>A0A8S0R5M9_OLEEU</name>
<keyword evidence="7" id="KW-1185">Reference proteome</keyword>
<evidence type="ECO:0000313" key="7">
    <source>
        <dbReference type="Proteomes" id="UP000594638"/>
    </source>
</evidence>
<dbReference type="PANTHER" id="PTHR31917:SF162">
    <property type="entry name" value="AGENET DOMAIN-CONTAINING PROTEIN"/>
    <property type="match status" value="1"/>
</dbReference>
<feature type="domain" description="Agenet" evidence="5">
    <location>
        <begin position="73"/>
        <end position="129"/>
    </location>
</feature>
<sequence length="717" mass="80666">MVGLMFDGRKLEVSFDIEDCGDAWFPTTIREYLGNLSFLVEYWSKKIGDKAQNLKVNTTSLHIRPCPPVLEDKRFTLFEKVEAFFDFGWWSGVITKELEDSRYIVFLKQIKKHKKFHQSELRPHMEWKNGKWFTSSQGVSILSSDNGNEGLKPKCADGNAVSVLVGSSGNRKDNSEEEIPCSLNSRENQIKQSTPVRLNPSSVTTSLTKRRHHSPLDSCNPLLQPQKKFKEENVVSVAFMAREKSSEECDHVSVNPASLSIGTNSREQHAAMDQSSYEPSRGKIIIKQSAKAETIQKRKRGRTPKRFIKGSQAPVTDNGQSGDVASDGMVTQGGIPNSVDSLRNAEVVVTRTEASLPNQESIVLNEDYVELIKGQPEPINSVGDMTNIPFVKYSDKNVVKDSINACEKHSSKRRKMLIIDSSSRGKTTELNCIMKEVEKVIAEVPHNEDDHNEDDNELLSNLNEEMHGPSTFDTSRILPVRTMEQCMVSSKKQEKPFELTNRCETHKGSGMQASGFEDNGAIVLSEQQILPFVKKNVLWKTIESMEIFGKAPQKPHFQPLEHFKESLREGLAIGYMVTFASVVEKASKLLFNDPKSIMVDILETLSDLEKYGFDVGVVRDRVLELIAMKDKHEKLLSQVEELNSQIAQQNLEKSKIDEEIGKISTQIIELQKKLSLAESSKELKGQAIASLQSRLEEIEENIRTAEFDFEGLAARPL</sequence>
<feature type="domain" description="Agenet" evidence="5">
    <location>
        <begin position="4"/>
        <end position="71"/>
    </location>
</feature>
<dbReference type="Proteomes" id="UP000594638">
    <property type="component" value="Unassembled WGS sequence"/>
</dbReference>
<dbReference type="Pfam" id="PF05641">
    <property type="entry name" value="Agenet"/>
    <property type="match status" value="1"/>
</dbReference>
<dbReference type="InterPro" id="IPR014002">
    <property type="entry name" value="Agenet_dom_plant"/>
</dbReference>
<gene>
    <name evidence="6" type="ORF">OLEA9_A108661</name>
</gene>
<evidence type="ECO:0000256" key="3">
    <source>
        <dbReference type="SAM" id="Coils"/>
    </source>
</evidence>
<dbReference type="PANTHER" id="PTHR31917">
    <property type="entry name" value="AGENET DOMAIN-CONTAINING PROTEIN-RELATED"/>
    <property type="match status" value="1"/>
</dbReference>